<name>A0A2H3BDW2_9AGAR</name>
<evidence type="ECO:0000313" key="2">
    <source>
        <dbReference type="Proteomes" id="UP000218334"/>
    </source>
</evidence>
<organism evidence="1 2">
    <name type="scientific">Armillaria solidipes</name>
    <dbReference type="NCBI Taxonomy" id="1076256"/>
    <lineage>
        <taxon>Eukaryota</taxon>
        <taxon>Fungi</taxon>
        <taxon>Dikarya</taxon>
        <taxon>Basidiomycota</taxon>
        <taxon>Agaricomycotina</taxon>
        <taxon>Agaricomycetes</taxon>
        <taxon>Agaricomycetidae</taxon>
        <taxon>Agaricales</taxon>
        <taxon>Marasmiineae</taxon>
        <taxon>Physalacriaceae</taxon>
        <taxon>Armillaria</taxon>
    </lineage>
</organism>
<keyword evidence="2" id="KW-1185">Reference proteome</keyword>
<dbReference type="Proteomes" id="UP000218334">
    <property type="component" value="Unassembled WGS sequence"/>
</dbReference>
<evidence type="ECO:0000313" key="1">
    <source>
        <dbReference type="EMBL" id="PBK62787.1"/>
    </source>
</evidence>
<accession>A0A2H3BDW2</accession>
<reference evidence="2" key="1">
    <citation type="journal article" date="2017" name="Nat. Ecol. Evol.">
        <title>Genome expansion and lineage-specific genetic innovations in the forest pathogenic fungi Armillaria.</title>
        <authorList>
            <person name="Sipos G."/>
            <person name="Prasanna A.N."/>
            <person name="Walter M.C."/>
            <person name="O'Connor E."/>
            <person name="Balint B."/>
            <person name="Krizsan K."/>
            <person name="Kiss B."/>
            <person name="Hess J."/>
            <person name="Varga T."/>
            <person name="Slot J."/>
            <person name="Riley R."/>
            <person name="Boka B."/>
            <person name="Rigling D."/>
            <person name="Barry K."/>
            <person name="Lee J."/>
            <person name="Mihaltcheva S."/>
            <person name="LaButti K."/>
            <person name="Lipzen A."/>
            <person name="Waldron R."/>
            <person name="Moloney N.M."/>
            <person name="Sperisen C."/>
            <person name="Kredics L."/>
            <person name="Vagvoelgyi C."/>
            <person name="Patrignani A."/>
            <person name="Fitzpatrick D."/>
            <person name="Nagy I."/>
            <person name="Doyle S."/>
            <person name="Anderson J.B."/>
            <person name="Grigoriev I.V."/>
            <person name="Gueldener U."/>
            <person name="Muensterkoetter M."/>
            <person name="Nagy L.G."/>
        </authorList>
    </citation>
    <scope>NUCLEOTIDE SEQUENCE [LARGE SCALE GENOMIC DNA]</scope>
    <source>
        <strain evidence="2">28-4</strain>
    </source>
</reference>
<proteinExistence type="predicted"/>
<sequence length="146" mass="16532">MRNTEGFVGVNAAWFSVKMPCQEAIKAPSFSTIPAERTNAEPRHRLLSAEELSQRRDASFAPGTQYTLRVHPVDPYNPSTRLLAVASLLRNILRSIRHGPKIMLRCHLGKAYRRSRPRIPGSLYQFFPCTGYLHTLVHITRSFLGS</sequence>
<dbReference type="EMBL" id="KZ293463">
    <property type="protein sequence ID" value="PBK62787.1"/>
    <property type="molecule type" value="Genomic_DNA"/>
</dbReference>
<dbReference type="AlphaFoldDB" id="A0A2H3BDW2"/>
<gene>
    <name evidence="1" type="ORF">ARMSODRAFT_560996</name>
</gene>
<protein>
    <submittedName>
        <fullName evidence="1">Uncharacterized protein</fullName>
    </submittedName>
</protein>